<feature type="domain" description="WWE" evidence="3">
    <location>
        <begin position="351"/>
        <end position="432"/>
    </location>
</feature>
<keyword evidence="1" id="KW-0175">Coiled coil</keyword>
<proteinExistence type="predicted"/>
<feature type="compositionally biased region" description="Basic and acidic residues" evidence="2">
    <location>
        <begin position="143"/>
        <end position="160"/>
    </location>
</feature>
<name>A0A812UZ18_9DINO</name>
<accession>A0A812UZ18</accession>
<dbReference type="AlphaFoldDB" id="A0A812UZ18"/>
<feature type="region of interest" description="Disordered" evidence="2">
    <location>
        <begin position="90"/>
        <end position="112"/>
    </location>
</feature>
<gene>
    <name evidence="4" type="primary">Parp12</name>
    <name evidence="4" type="ORF">SNAT2548_LOCUS34562</name>
</gene>
<evidence type="ECO:0000313" key="5">
    <source>
        <dbReference type="Proteomes" id="UP000604046"/>
    </source>
</evidence>
<dbReference type="Pfam" id="PF02825">
    <property type="entry name" value="WWE"/>
    <property type="match status" value="1"/>
</dbReference>
<dbReference type="InterPro" id="IPR004170">
    <property type="entry name" value="WWE_dom"/>
</dbReference>
<dbReference type="InterPro" id="IPR037197">
    <property type="entry name" value="WWE_dom_sf"/>
</dbReference>
<feature type="region of interest" description="Disordered" evidence="2">
    <location>
        <begin position="129"/>
        <end position="190"/>
    </location>
</feature>
<evidence type="ECO:0000313" key="4">
    <source>
        <dbReference type="EMBL" id="CAE7607879.1"/>
    </source>
</evidence>
<feature type="coiled-coil region" evidence="1">
    <location>
        <begin position="198"/>
        <end position="355"/>
    </location>
</feature>
<sequence>MDDEETPVPSPAAGLDPSKLKKDGSPVVHETWVRYKHAKRQQDGQGLILGSAKALFARLVKPRLTLGFFRQHFEGLRSPRDSENFRDDLEVDLEDRPAAPPQRRGRSRSNSRDFRKPWCAARCQERLQNPADEQFNGGVRLTRSHDDSRDSREPETELPRKLQWGGQGWTGSWDHAEHSQDPHWNAAESSSSWTLGDLADAETKLLATEEALSNEQSRLKALQENHDRVQESREEALDIHKTLQEEHVLVQEKLETAEQALSKERDQHKSLQEEHLLLQQKLTAAEEVLSKERRERETLQAERNLFQLRLEMAEEIAEVDLKSSAEAKAKLQVELTAERAKRVSAEEKLFELQKQKNSAILGASWQYEHDGSWFAFPPEGSDQMNEAYVAYASDKREHRSANIVAGGVLRVVDFDRMTQQNAATKKLRSIRICTGVPADWQSTPSALLTQSDTLASFYVEVADPEILESLSDILRTTGHTWDAKSPCACMSSARVKSVHRIENFQLWNRYRARLKTMREEHAKCKIAVTGATLDLDGGEGNFLWGEGLMTAKQHVLDCARPWLAMWMRRSCCMARPILARMPSSWKASIIGHAIVACMGRASTLQAPRARAISTLARPIPTKRAHASRRGR</sequence>
<organism evidence="4 5">
    <name type="scientific">Symbiodinium natans</name>
    <dbReference type="NCBI Taxonomy" id="878477"/>
    <lineage>
        <taxon>Eukaryota</taxon>
        <taxon>Sar</taxon>
        <taxon>Alveolata</taxon>
        <taxon>Dinophyceae</taxon>
        <taxon>Suessiales</taxon>
        <taxon>Symbiodiniaceae</taxon>
        <taxon>Symbiodinium</taxon>
    </lineage>
</organism>
<dbReference type="EMBL" id="CAJNDS010002815">
    <property type="protein sequence ID" value="CAE7607879.1"/>
    <property type="molecule type" value="Genomic_DNA"/>
</dbReference>
<evidence type="ECO:0000259" key="3">
    <source>
        <dbReference type="PROSITE" id="PS50918"/>
    </source>
</evidence>
<comment type="caution">
    <text evidence="4">The sequence shown here is derived from an EMBL/GenBank/DDBJ whole genome shotgun (WGS) entry which is preliminary data.</text>
</comment>
<protein>
    <submittedName>
        <fullName evidence="4">Parp12 protein</fullName>
    </submittedName>
</protein>
<evidence type="ECO:0000256" key="2">
    <source>
        <dbReference type="SAM" id="MobiDB-lite"/>
    </source>
</evidence>
<dbReference type="OrthoDB" id="6133115at2759"/>
<keyword evidence="5" id="KW-1185">Reference proteome</keyword>
<dbReference type="Gene3D" id="3.30.720.50">
    <property type="match status" value="1"/>
</dbReference>
<evidence type="ECO:0000256" key="1">
    <source>
        <dbReference type="SAM" id="Coils"/>
    </source>
</evidence>
<dbReference type="Proteomes" id="UP000604046">
    <property type="component" value="Unassembled WGS sequence"/>
</dbReference>
<dbReference type="SUPFAM" id="SSF117839">
    <property type="entry name" value="WWE domain"/>
    <property type="match status" value="1"/>
</dbReference>
<feature type="region of interest" description="Disordered" evidence="2">
    <location>
        <begin position="1"/>
        <end position="25"/>
    </location>
</feature>
<dbReference type="PROSITE" id="PS50918">
    <property type="entry name" value="WWE"/>
    <property type="match status" value="1"/>
</dbReference>
<reference evidence="4" key="1">
    <citation type="submission" date="2021-02" db="EMBL/GenBank/DDBJ databases">
        <authorList>
            <person name="Dougan E. K."/>
            <person name="Rhodes N."/>
            <person name="Thang M."/>
            <person name="Chan C."/>
        </authorList>
    </citation>
    <scope>NUCLEOTIDE SEQUENCE</scope>
</reference>